<dbReference type="Proteomes" id="UP001162640">
    <property type="component" value="Unassembled WGS sequence"/>
</dbReference>
<evidence type="ECO:0000256" key="1">
    <source>
        <dbReference type="SAM" id="Phobius"/>
    </source>
</evidence>
<keyword evidence="1" id="KW-1133">Transmembrane helix</keyword>
<sequence>MKNIQNIWHVTRRLTFLRYTFLLSTLLALTSLTLCSVFGVLPLLQEIKDYEEISGTTSLAIGVIVTASQNLATSASGFLSSLQGLETQAGLCEAEVSASVASVEKKRKYTTMIY</sequence>
<dbReference type="AlphaFoldDB" id="A0A9W7A2M3"/>
<proteinExistence type="predicted"/>
<evidence type="ECO:0000313" key="2">
    <source>
        <dbReference type="EMBL" id="GMH64737.1"/>
    </source>
</evidence>
<gene>
    <name evidence="2" type="ORF">TL16_g04028</name>
</gene>
<keyword evidence="1" id="KW-0472">Membrane</keyword>
<comment type="caution">
    <text evidence="2">The sequence shown here is derived from an EMBL/GenBank/DDBJ whole genome shotgun (WGS) entry which is preliminary data.</text>
</comment>
<feature type="transmembrane region" description="Helical" evidence="1">
    <location>
        <begin position="21"/>
        <end position="44"/>
    </location>
</feature>
<organism evidence="2 3">
    <name type="scientific">Triparma laevis f. inornata</name>
    <dbReference type="NCBI Taxonomy" id="1714386"/>
    <lineage>
        <taxon>Eukaryota</taxon>
        <taxon>Sar</taxon>
        <taxon>Stramenopiles</taxon>
        <taxon>Ochrophyta</taxon>
        <taxon>Bolidophyceae</taxon>
        <taxon>Parmales</taxon>
        <taxon>Triparmaceae</taxon>
        <taxon>Triparma</taxon>
    </lineage>
</organism>
<dbReference type="EMBL" id="BLQM01000109">
    <property type="protein sequence ID" value="GMH64737.1"/>
    <property type="molecule type" value="Genomic_DNA"/>
</dbReference>
<name>A0A9W7A2M3_9STRA</name>
<reference evidence="3" key="1">
    <citation type="journal article" date="2023" name="Commun. Biol.">
        <title>Genome analysis of Parmales, the sister group of diatoms, reveals the evolutionary specialization of diatoms from phago-mixotrophs to photoautotrophs.</title>
        <authorList>
            <person name="Ban H."/>
            <person name="Sato S."/>
            <person name="Yoshikawa S."/>
            <person name="Yamada K."/>
            <person name="Nakamura Y."/>
            <person name="Ichinomiya M."/>
            <person name="Sato N."/>
            <person name="Blanc-Mathieu R."/>
            <person name="Endo H."/>
            <person name="Kuwata A."/>
            <person name="Ogata H."/>
        </authorList>
    </citation>
    <scope>NUCLEOTIDE SEQUENCE [LARGE SCALE GENOMIC DNA]</scope>
</reference>
<keyword evidence="1" id="KW-0812">Transmembrane</keyword>
<protein>
    <submittedName>
        <fullName evidence="2">Uncharacterized protein</fullName>
    </submittedName>
</protein>
<accession>A0A9W7A2M3</accession>
<evidence type="ECO:0000313" key="3">
    <source>
        <dbReference type="Proteomes" id="UP001162640"/>
    </source>
</evidence>